<protein>
    <recommendedName>
        <fullName evidence="2">Prolyl 4-hydroxylase alpha subunit Fe(2+) 2OG dioxygenase domain-containing protein</fullName>
    </recommendedName>
</protein>
<sequence>MGENLPKVLGSLPTLSPEHEKYVAENKSASDIRKGGVKHSRGFNLFASSDPTIKLFEERFTNTVSEILRSKIFIEDSFFAIYEGCSAATPHHHLNKWDNEFNLHSVKYAAVYYVEVGDVGAAQPGNLSLHQPDIVIQPNNGDLIIFPASRMHSAYYNGLKKRIILGINFYTI</sequence>
<organism evidence="1">
    <name type="scientific">uncultured marine bacterium MedDCM-OCT-S05-C362</name>
    <dbReference type="NCBI Taxonomy" id="743066"/>
    <lineage>
        <taxon>Bacteria</taxon>
        <taxon>environmental samples</taxon>
    </lineage>
</organism>
<proteinExistence type="predicted"/>
<name>D6PDL3_9BACT</name>
<dbReference type="AlphaFoldDB" id="D6PDL3"/>
<reference evidence="1" key="1">
    <citation type="journal article" date="2010" name="ISME J.">
        <title>Metagenome of the Mediterranean deep chlorophyll maximum studied by direct and fosmid library 454 pyrosequencing.</title>
        <authorList>
            <person name="Ghai R."/>
            <person name="Martin-Cuadrado A.B."/>
            <person name="Molto A.G."/>
            <person name="Heredia I.G."/>
            <person name="Cabrera R."/>
            <person name="Martin J."/>
            <person name="Verdu M."/>
            <person name="Deschamps P."/>
            <person name="Moreira D."/>
            <person name="Lopez-Garcia P."/>
            <person name="Mira A."/>
            <person name="Rodriguez-Valera F."/>
        </authorList>
    </citation>
    <scope>NUCLEOTIDE SEQUENCE</scope>
</reference>
<accession>D6PDL3</accession>
<evidence type="ECO:0008006" key="2">
    <source>
        <dbReference type="Google" id="ProtNLM"/>
    </source>
</evidence>
<evidence type="ECO:0000313" key="1">
    <source>
        <dbReference type="EMBL" id="ADD93814.1"/>
    </source>
</evidence>
<dbReference type="Gene3D" id="2.60.120.620">
    <property type="entry name" value="q2cbj1_9rhob like domain"/>
    <property type="match status" value="1"/>
</dbReference>
<dbReference type="EMBL" id="GU942998">
    <property type="protein sequence ID" value="ADD93814.1"/>
    <property type="molecule type" value="Genomic_DNA"/>
</dbReference>